<proteinExistence type="predicted"/>
<dbReference type="Proteomes" id="UP000774000">
    <property type="component" value="Unassembled WGS sequence"/>
</dbReference>
<accession>A0A939BMX1</accession>
<dbReference type="Gene3D" id="1.10.1220.10">
    <property type="entry name" value="Met repressor-like"/>
    <property type="match status" value="1"/>
</dbReference>
<protein>
    <submittedName>
        <fullName evidence="1">CopG family transcriptional regulator/antitoxin EndoAI</fullName>
    </submittedName>
</protein>
<dbReference type="GO" id="GO:0006355">
    <property type="term" value="P:regulation of DNA-templated transcription"/>
    <property type="evidence" value="ECO:0007669"/>
    <property type="project" value="InterPro"/>
</dbReference>
<dbReference type="InterPro" id="IPR013321">
    <property type="entry name" value="Arc_rbn_hlx_hlx"/>
</dbReference>
<reference evidence="1" key="1">
    <citation type="submission" date="2021-01" db="EMBL/GenBank/DDBJ databases">
        <title>Genomic Encyclopedia of Type Strains, Phase IV (KMG-IV): sequencing the most valuable type-strain genomes for metagenomic binning, comparative biology and taxonomic classification.</title>
        <authorList>
            <person name="Goeker M."/>
        </authorList>
    </citation>
    <scope>NUCLEOTIDE SEQUENCE</scope>
    <source>
        <strain evidence="1">DSM 23230</strain>
    </source>
</reference>
<dbReference type="EMBL" id="JAFBDQ010000015">
    <property type="protein sequence ID" value="MBM7557690.1"/>
    <property type="molecule type" value="Genomic_DNA"/>
</dbReference>
<dbReference type="AlphaFoldDB" id="A0A939BMX1"/>
<gene>
    <name evidence="1" type="ORF">JOC47_002556</name>
</gene>
<sequence>MTNLKKVSVSFTNDMLQELRGIAQERNQDCSDFINEILSPHLRRSKKQKFSQKLKQGYLEMSDLNLELARKYFASENKSFFNYEERLAECD</sequence>
<comment type="caution">
    <text evidence="1">The sequence shown here is derived from an EMBL/GenBank/DDBJ whole genome shotgun (WGS) entry which is preliminary data.</text>
</comment>
<evidence type="ECO:0000313" key="1">
    <source>
        <dbReference type="EMBL" id="MBM7557690.1"/>
    </source>
</evidence>
<organism evidence="1 2">
    <name type="scientific">Halanaerobacter jeridensis</name>
    <dbReference type="NCBI Taxonomy" id="706427"/>
    <lineage>
        <taxon>Bacteria</taxon>
        <taxon>Bacillati</taxon>
        <taxon>Bacillota</taxon>
        <taxon>Clostridia</taxon>
        <taxon>Halanaerobiales</taxon>
        <taxon>Halobacteroidaceae</taxon>
        <taxon>Halanaerobacter</taxon>
    </lineage>
</organism>
<name>A0A939BMX1_9FIRM</name>
<evidence type="ECO:0000313" key="2">
    <source>
        <dbReference type="Proteomes" id="UP000774000"/>
    </source>
</evidence>
<dbReference type="RefSeq" id="WP_204702436.1">
    <property type="nucleotide sequence ID" value="NZ_JAFBDQ010000015.1"/>
</dbReference>
<keyword evidence="2" id="KW-1185">Reference proteome</keyword>